<evidence type="ECO:0000313" key="4">
    <source>
        <dbReference type="EMBL" id="MQU31195.1"/>
    </source>
</evidence>
<name>A0A6A7Z177_9PSED</name>
<sequence length="128" mass="14449">MRLLMMSVAVPTLLLAFQGTAHAEWPFDGFPCCPFSDATLKTNVQPLTGATQKLLQIQGVTFNWKDGGREDIGVIAQEVKKVYPQLVREDTQHMRVDYEKLVAPLIESIREMDTRIKQLETAQHAQAH</sequence>
<gene>
    <name evidence="5" type="ORF">GHO28_15420</name>
    <name evidence="4" type="ORF">GHO30_07205</name>
    <name evidence="3" type="ORF">GHO37_16605</name>
</gene>
<protein>
    <submittedName>
        <fullName evidence="4">Tail fiber domain-containing protein</fullName>
    </submittedName>
</protein>
<dbReference type="InterPro" id="IPR030392">
    <property type="entry name" value="S74_ICA"/>
</dbReference>
<dbReference type="Proteomes" id="UP000447574">
    <property type="component" value="Unassembled WGS sequence"/>
</dbReference>
<dbReference type="Pfam" id="PF13884">
    <property type="entry name" value="Peptidase_S74"/>
    <property type="match status" value="1"/>
</dbReference>
<proteinExistence type="predicted"/>
<feature type="domain" description="Peptidase S74" evidence="2">
    <location>
        <begin position="36"/>
        <end position="123"/>
    </location>
</feature>
<dbReference type="Proteomes" id="UP000470186">
    <property type="component" value="Unassembled WGS sequence"/>
</dbReference>
<dbReference type="PROSITE" id="PS51688">
    <property type="entry name" value="ICA"/>
    <property type="match status" value="1"/>
</dbReference>
<evidence type="ECO:0000313" key="8">
    <source>
        <dbReference type="Proteomes" id="UP000470186"/>
    </source>
</evidence>
<feature type="chain" id="PRO_5044630110" evidence="1">
    <location>
        <begin position="24"/>
        <end position="128"/>
    </location>
</feature>
<dbReference type="AlphaFoldDB" id="A0A6A7Z177"/>
<keyword evidence="1" id="KW-0732">Signal</keyword>
<dbReference type="Proteomes" id="UP000466863">
    <property type="component" value="Unassembled WGS sequence"/>
</dbReference>
<evidence type="ECO:0000313" key="3">
    <source>
        <dbReference type="EMBL" id="MQT75918.1"/>
    </source>
</evidence>
<reference evidence="6 7" key="1">
    <citation type="submission" date="2019-10" db="EMBL/GenBank/DDBJ databases">
        <title>Evaluation of single-gene subtyping targets for Pseudomonas.</title>
        <authorList>
            <person name="Reichler S.J."/>
            <person name="Orsi R.H."/>
            <person name="Wiedmann M."/>
            <person name="Martin N.H."/>
            <person name="Murphy S.I."/>
        </authorList>
    </citation>
    <scope>NUCLEOTIDE SEQUENCE [LARGE SCALE GENOMIC DNA]</scope>
    <source>
        <strain evidence="5 7">FSL R10-1876</strain>
        <strain evidence="4 8">FSL R10-2107</strain>
        <strain evidence="3 6">FSL R10-2932</strain>
    </source>
</reference>
<evidence type="ECO:0000259" key="2">
    <source>
        <dbReference type="PROSITE" id="PS51688"/>
    </source>
</evidence>
<evidence type="ECO:0000313" key="5">
    <source>
        <dbReference type="EMBL" id="MQU43883.1"/>
    </source>
</evidence>
<dbReference type="RefSeq" id="WP_048390825.1">
    <property type="nucleotide sequence ID" value="NZ_CP181271.1"/>
</dbReference>
<dbReference type="EMBL" id="WIWF01000066">
    <property type="protein sequence ID" value="MQT75918.1"/>
    <property type="molecule type" value="Genomic_DNA"/>
</dbReference>
<evidence type="ECO:0000313" key="7">
    <source>
        <dbReference type="Proteomes" id="UP000466863"/>
    </source>
</evidence>
<organism evidence="4 8">
    <name type="scientific">Pseudomonas helleri</name>
    <dbReference type="NCBI Taxonomy" id="1608996"/>
    <lineage>
        <taxon>Bacteria</taxon>
        <taxon>Pseudomonadati</taxon>
        <taxon>Pseudomonadota</taxon>
        <taxon>Gammaproteobacteria</taxon>
        <taxon>Pseudomonadales</taxon>
        <taxon>Pseudomonadaceae</taxon>
        <taxon>Pseudomonas</taxon>
    </lineage>
</organism>
<evidence type="ECO:0000313" key="6">
    <source>
        <dbReference type="Proteomes" id="UP000447574"/>
    </source>
</evidence>
<dbReference type="EMBL" id="WIVV01000071">
    <property type="protein sequence ID" value="MQU43883.1"/>
    <property type="molecule type" value="Genomic_DNA"/>
</dbReference>
<feature type="signal peptide" evidence="1">
    <location>
        <begin position="1"/>
        <end position="23"/>
    </location>
</feature>
<evidence type="ECO:0000256" key="1">
    <source>
        <dbReference type="SAM" id="SignalP"/>
    </source>
</evidence>
<accession>A0A6A7Z177</accession>
<keyword evidence="8" id="KW-1185">Reference proteome</keyword>
<dbReference type="EMBL" id="WIVX01000023">
    <property type="protein sequence ID" value="MQU31195.1"/>
    <property type="molecule type" value="Genomic_DNA"/>
</dbReference>
<comment type="caution">
    <text evidence="4">The sequence shown here is derived from an EMBL/GenBank/DDBJ whole genome shotgun (WGS) entry which is preliminary data.</text>
</comment>